<evidence type="ECO:0000313" key="2">
    <source>
        <dbReference type="EMBL" id="ABM07493.1"/>
    </source>
</evidence>
<sequence>MPSFGRSVSTFRLCWIYARLACQQTKILVPGMMIPAPEHLKLCAIAHRPTGAINLPSTRMSDDEPMGKKSRRPSRQNRNTPGAPRAGLTVTVGASPRMKSSGQPSLDNELRLLRSSLLYADHVDLVAPSAAWLGTFSPLLEMNPGDPMSVIADLPSDTLQRLGVEDVTLREFRRALRNLAGKPDGDPQRLEGEKLWRPAITKLRQQAEEVFDSAEARELEMALGTGSVTMISDGTRLEDNTEQQVAWFRDRLTLALRDPSSTVLLDQVTTDFLRESEEYVNGLPAVADSRFRRAAVGAGLVERLPTFPESPMSDVLEAREELAEGRAKYRTSVKELSGKLQSSALDATLPSEIDQMWHDDVRPRLEDLRKTVSKTRMAKDAGKRILTEGYGIPSILVAVASFSDLAAALPTPAAATAAAVRIAAAGAQEAFQARSAVRKHDLVYLLDLDKKLGKTR</sequence>
<feature type="region of interest" description="Disordered" evidence="1">
    <location>
        <begin position="53"/>
        <end position="105"/>
    </location>
</feature>
<evidence type="ECO:0000256" key="1">
    <source>
        <dbReference type="SAM" id="MobiDB-lite"/>
    </source>
</evidence>
<dbReference type="EMBL" id="CP000474">
    <property type="protein sequence ID" value="ABM07493.1"/>
    <property type="molecule type" value="Genomic_DNA"/>
</dbReference>
<keyword evidence="3" id="KW-1185">Reference proteome</keyword>
<organism evidence="2 3">
    <name type="scientific">Paenarthrobacter aurescens (strain TC1)</name>
    <dbReference type="NCBI Taxonomy" id="290340"/>
    <lineage>
        <taxon>Bacteria</taxon>
        <taxon>Bacillati</taxon>
        <taxon>Actinomycetota</taxon>
        <taxon>Actinomycetes</taxon>
        <taxon>Micrococcales</taxon>
        <taxon>Micrococcaceae</taxon>
        <taxon>Paenarthrobacter</taxon>
    </lineage>
</organism>
<dbReference type="HOGENOM" id="CLU_701535_0_0_11"/>
<dbReference type="eggNOG" id="ENOG5033U3G">
    <property type="taxonomic scope" value="Bacteria"/>
</dbReference>
<proteinExistence type="predicted"/>
<reference evidence="2 3" key="1">
    <citation type="journal article" date="2006" name="PLoS Genet.">
        <title>Secrets of soil survival revealed by the genome sequence of Arthrobacter aurescens TC1.</title>
        <authorList>
            <person name="Mongodin E.F."/>
            <person name="Shapir N."/>
            <person name="Daugherty S.C."/>
            <person name="DeBoy R.T."/>
            <person name="Emerson J.B."/>
            <person name="Shvartzbeyn A."/>
            <person name="Radune D."/>
            <person name="Vamathevan J."/>
            <person name="Riggs F."/>
            <person name="Grinberg V."/>
            <person name="Khouri H."/>
            <person name="Wackett L.P."/>
            <person name="Nelson K.E."/>
            <person name="Sadowsky M.J."/>
        </authorList>
    </citation>
    <scope>NUCLEOTIDE SEQUENCE [LARGE SCALE GENOMIC DNA]</scope>
    <source>
        <strain evidence="2 3">TC1</strain>
    </source>
</reference>
<name>A1R1X1_PAEAT</name>
<evidence type="ECO:0000313" key="3">
    <source>
        <dbReference type="Proteomes" id="UP000000637"/>
    </source>
</evidence>
<dbReference type="KEGG" id="aau:AAur_0425"/>
<dbReference type="AlphaFoldDB" id="A1R1X1"/>
<accession>A1R1X1</accession>
<protein>
    <submittedName>
        <fullName evidence="2">Uncharacterized protein</fullName>
    </submittedName>
</protein>
<dbReference type="STRING" id="290340.AAur_0425"/>
<dbReference type="Proteomes" id="UP000000637">
    <property type="component" value="Chromosome"/>
</dbReference>
<gene>
    <name evidence="2" type="ordered locus">AAur_0425</name>
</gene>